<evidence type="ECO:0000313" key="16">
    <source>
        <dbReference type="Proteomes" id="UP000196052"/>
    </source>
</evidence>
<evidence type="ECO:0000313" key="14">
    <source>
        <dbReference type="EMBL" id="WHY28078.1"/>
    </source>
</evidence>
<evidence type="ECO:0000313" key="19">
    <source>
        <dbReference type="Proteomes" id="UP000223311"/>
    </source>
</evidence>
<dbReference type="InterPro" id="IPR045324">
    <property type="entry name" value="Small_multidrug_res"/>
</dbReference>
<accession>A0A063CFT2</accession>
<reference evidence="14" key="4">
    <citation type="submission" date="2023-05" db="EMBL/GenBank/DDBJ databases">
        <title>Comparative genomics of Bacillaceae isolates and their secondary metabolite potential.</title>
        <authorList>
            <person name="Song L."/>
            <person name="Nielsen L.J."/>
            <person name="Mohite O."/>
            <person name="Xu X."/>
            <person name="Weber T."/>
            <person name="Kovacs A.T."/>
        </authorList>
    </citation>
    <scope>NUCLEOTIDE SEQUENCE</scope>
    <source>
        <strain evidence="14">LN15</strain>
    </source>
</reference>
<evidence type="ECO:0000256" key="8">
    <source>
        <dbReference type="SAM" id="Phobius"/>
    </source>
</evidence>
<keyword evidence="4 7" id="KW-0812">Transmembrane</keyword>
<dbReference type="Gene3D" id="1.10.3730.20">
    <property type="match status" value="1"/>
</dbReference>
<reference evidence="17 18" key="3">
    <citation type="submission" date="2017-09" db="EMBL/GenBank/DDBJ databases">
        <title>Large-scale bioinformatics analysis of Bacillus genomes uncovers conserved roles of natural products in bacterial physiology.</title>
        <authorList>
            <consortium name="Agbiome Team Llc"/>
            <person name="Bleich R.M."/>
            <person name="Grubbs K.J."/>
            <person name="Santa Maria K.C."/>
            <person name="Allen S.E."/>
            <person name="Farag S."/>
            <person name="Shank E.A."/>
            <person name="Bowers A."/>
        </authorList>
    </citation>
    <scope>NUCLEOTIDE SEQUENCE [LARGE SCALE GENOMIC DNA]</scope>
    <source>
        <strain evidence="11 18">AFS029838</strain>
        <strain evidence="10 19">AFS080080</strain>
        <strain evidence="9 17">AFS098222</strain>
    </source>
</reference>
<evidence type="ECO:0000313" key="18">
    <source>
        <dbReference type="Proteomes" id="UP000222503"/>
    </source>
</evidence>
<dbReference type="EMBL" id="FMBE01000015">
    <property type="protein sequence ID" value="SCC60195.1"/>
    <property type="molecule type" value="Genomic_DNA"/>
</dbReference>
<dbReference type="GO" id="GO:0022857">
    <property type="term" value="F:transmembrane transporter activity"/>
    <property type="evidence" value="ECO:0007669"/>
    <property type="project" value="InterPro"/>
</dbReference>
<dbReference type="EMBL" id="NUUQ01000002">
    <property type="protein sequence ID" value="PHG66528.1"/>
    <property type="molecule type" value="Genomic_DNA"/>
</dbReference>
<evidence type="ECO:0000256" key="7">
    <source>
        <dbReference type="RuleBase" id="RU003942"/>
    </source>
</evidence>
<accession>C2PK92</accession>
<evidence type="ECO:0000313" key="11">
    <source>
        <dbReference type="EMBL" id="PHG66528.1"/>
    </source>
</evidence>
<dbReference type="EMBL" id="NVGE01000002">
    <property type="protein sequence ID" value="PFZ34542.1"/>
    <property type="molecule type" value="Genomic_DNA"/>
</dbReference>
<reference evidence="15 16" key="1">
    <citation type="submission" date="2016-08" db="EMBL/GenBank/DDBJ databases">
        <authorList>
            <person name="Loux V."/>
            <person name="Rue O."/>
        </authorList>
    </citation>
    <scope>NUCLEOTIDE SEQUENCE [LARGE SCALE GENOMIC DNA]</scope>
    <source>
        <strain evidence="16">INRA Bc05-F1</strain>
        <strain evidence="12 15">WSBC_10311</strain>
    </source>
</reference>
<dbReference type="Proteomes" id="UP000196052">
    <property type="component" value="Unassembled WGS sequence"/>
</dbReference>
<dbReference type="PANTHER" id="PTHR30561">
    <property type="entry name" value="SMR FAMILY PROTON-DEPENDENT DRUG EFFLUX TRANSPORTER SUGE"/>
    <property type="match status" value="1"/>
</dbReference>
<dbReference type="Proteomes" id="UP000222503">
    <property type="component" value="Unassembled WGS sequence"/>
</dbReference>
<accession>J9A2F0</accession>
<keyword evidence="6 8" id="KW-0472">Membrane</keyword>
<feature type="transmembrane region" description="Helical" evidence="8">
    <location>
        <begin position="59"/>
        <end position="78"/>
    </location>
</feature>
<dbReference type="InterPro" id="IPR037185">
    <property type="entry name" value="EmrE-like"/>
</dbReference>
<organism evidence="10 19">
    <name type="scientific">Bacillus wiedmannii</name>
    <dbReference type="NCBI Taxonomy" id="1890302"/>
    <lineage>
        <taxon>Bacteria</taxon>
        <taxon>Bacillati</taxon>
        <taxon>Bacillota</taxon>
        <taxon>Bacilli</taxon>
        <taxon>Bacillales</taxon>
        <taxon>Bacillaceae</taxon>
        <taxon>Bacillus</taxon>
        <taxon>Bacillus cereus group</taxon>
    </lineage>
</organism>
<keyword evidence="3" id="KW-1003">Cell membrane</keyword>
<dbReference type="EMBL" id="FMBG01000021">
    <property type="protein sequence ID" value="SCC57640.1"/>
    <property type="molecule type" value="Genomic_DNA"/>
</dbReference>
<accession>A0A2B5WI12</accession>
<evidence type="ECO:0000256" key="3">
    <source>
        <dbReference type="ARBA" id="ARBA00022475"/>
    </source>
</evidence>
<evidence type="ECO:0000256" key="4">
    <source>
        <dbReference type="ARBA" id="ARBA00022692"/>
    </source>
</evidence>
<reference evidence="13" key="2">
    <citation type="submission" date="2016-08" db="EMBL/GenBank/DDBJ databases">
        <authorList>
            <person name="Seilhamer J.J."/>
        </authorList>
    </citation>
    <scope>NUCLEOTIDE SEQUENCE [LARGE SCALE GENOMIC DNA]</scope>
    <source>
        <strain evidence="13">INRA Bc05-F1</strain>
    </source>
</reference>
<dbReference type="Pfam" id="PF00893">
    <property type="entry name" value="Multi_Drug_Res"/>
    <property type="match status" value="1"/>
</dbReference>
<keyword evidence="5 8" id="KW-1133">Transmembrane helix</keyword>
<evidence type="ECO:0000313" key="9">
    <source>
        <dbReference type="EMBL" id="PDY38663.1"/>
    </source>
</evidence>
<evidence type="ECO:0000256" key="2">
    <source>
        <dbReference type="ARBA" id="ARBA00022448"/>
    </source>
</evidence>
<evidence type="ECO:0000256" key="5">
    <source>
        <dbReference type="ARBA" id="ARBA00022989"/>
    </source>
</evidence>
<dbReference type="Proteomes" id="UP000195728">
    <property type="component" value="Unassembled WGS sequence"/>
</dbReference>
<name>A0A063CFT2_9BACI</name>
<keyword evidence="2" id="KW-0813">Transport</keyword>
<dbReference type="RefSeq" id="WP_000312623.1">
    <property type="nucleotide sequence ID" value="NZ_CABMIE010000044.1"/>
</dbReference>
<feature type="transmembrane region" description="Helical" evidence="8">
    <location>
        <begin position="6"/>
        <end position="23"/>
    </location>
</feature>
<dbReference type="Proteomes" id="UP001178303">
    <property type="component" value="Chromosome"/>
</dbReference>
<proteinExistence type="inferred from homology"/>
<gene>
    <name evidence="13" type="ORF">BC05F1_04954</name>
    <name evidence="12" type="ORF">BC10311_04606</name>
    <name evidence="11" type="ORF">COI65_01755</name>
    <name evidence="10" type="ORF">COL66_01610</name>
    <name evidence="9" type="ORF">COO17_20575</name>
    <name evidence="14" type="ORF">QNH45_21670</name>
</gene>
<dbReference type="InterPro" id="IPR000390">
    <property type="entry name" value="Small_drug/metabolite_transptr"/>
</dbReference>
<dbReference type="Proteomes" id="UP000220111">
    <property type="component" value="Unassembled WGS sequence"/>
</dbReference>
<evidence type="ECO:0000313" key="10">
    <source>
        <dbReference type="EMBL" id="PFZ34542.1"/>
    </source>
</evidence>
<dbReference type="EMBL" id="NVPQ01000064">
    <property type="protein sequence ID" value="PDY38663.1"/>
    <property type="molecule type" value="Genomic_DNA"/>
</dbReference>
<dbReference type="Proteomes" id="UP000223311">
    <property type="component" value="Unassembled WGS sequence"/>
</dbReference>
<dbReference type="FunFam" id="1.10.3730.20:FF:000001">
    <property type="entry name" value="Quaternary ammonium compound resistance transporter SugE"/>
    <property type="match status" value="1"/>
</dbReference>
<sequence>MAWVFLILAGICEIIGVLFMKVATEKKGWAPKVILIANFGVSFFFLSLAMNTLPMGTAYAIWTGIGTAGSALLGILIFRESADWRRLAFLSCILCGAVGLKLLS</sequence>
<dbReference type="EMBL" id="CP126099">
    <property type="protein sequence ID" value="WHY28078.1"/>
    <property type="molecule type" value="Genomic_DNA"/>
</dbReference>
<comment type="subcellular location">
    <subcellularLocation>
        <location evidence="1 7">Cell membrane</location>
        <topology evidence="1 7">Multi-pass membrane protein</topology>
    </subcellularLocation>
</comment>
<comment type="similarity">
    <text evidence="7">Belongs to the drug/metabolite transporter (DMT) superfamily. Small multidrug resistance (SMR) (TC 2.A.7.1) family.</text>
</comment>
<dbReference type="GO" id="GO:0005886">
    <property type="term" value="C:plasma membrane"/>
    <property type="evidence" value="ECO:0007669"/>
    <property type="project" value="UniProtKB-SubCell"/>
</dbReference>
<protein>
    <submittedName>
        <fullName evidence="14">Multidrug efflux SMR transporter</fullName>
    </submittedName>
    <submittedName>
        <fullName evidence="10">QacE family quaternary ammonium compound efflux SMR transporter</fullName>
    </submittedName>
    <submittedName>
        <fullName evidence="12">SugE protein</fullName>
    </submittedName>
</protein>
<feature type="transmembrane region" description="Helical" evidence="8">
    <location>
        <begin position="35"/>
        <end position="53"/>
    </location>
</feature>
<evidence type="ECO:0000256" key="6">
    <source>
        <dbReference type="ARBA" id="ARBA00023136"/>
    </source>
</evidence>
<dbReference type="PANTHER" id="PTHR30561:SF0">
    <property type="entry name" value="GUANIDINIUM EXPORTER"/>
    <property type="match status" value="1"/>
</dbReference>
<dbReference type="GeneID" id="301196319"/>
<dbReference type="SUPFAM" id="SSF103481">
    <property type="entry name" value="Multidrug resistance efflux transporter EmrE"/>
    <property type="match status" value="1"/>
</dbReference>
<dbReference type="AlphaFoldDB" id="A0A063CFT2"/>
<evidence type="ECO:0000313" key="17">
    <source>
        <dbReference type="Proteomes" id="UP000220111"/>
    </source>
</evidence>
<evidence type="ECO:0000313" key="13">
    <source>
        <dbReference type="EMBL" id="SCC60195.1"/>
    </source>
</evidence>
<evidence type="ECO:0000313" key="12">
    <source>
        <dbReference type="EMBL" id="SCC57640.1"/>
    </source>
</evidence>
<dbReference type="SMR" id="A0A063CFT2"/>
<evidence type="ECO:0000256" key="1">
    <source>
        <dbReference type="ARBA" id="ARBA00004651"/>
    </source>
</evidence>
<evidence type="ECO:0000313" key="15">
    <source>
        <dbReference type="Proteomes" id="UP000195728"/>
    </source>
</evidence>